<dbReference type="VEuPathDB" id="FungiDB:Bcin01g00240"/>
<name>A0A384J3V7_BOTFB</name>
<protein>
    <recommendedName>
        <fullName evidence="1">Heterokaryon incompatibility domain-containing protein</fullName>
    </recommendedName>
</protein>
<evidence type="ECO:0000313" key="3">
    <source>
        <dbReference type="Proteomes" id="UP000001798"/>
    </source>
</evidence>
<reference evidence="2 3" key="1">
    <citation type="journal article" date="2011" name="PLoS Genet.">
        <title>Genomic analysis of the necrotrophic fungal pathogens Sclerotinia sclerotiorum and Botrytis cinerea.</title>
        <authorList>
            <person name="Amselem J."/>
            <person name="Cuomo C.A."/>
            <person name="van Kan J.A."/>
            <person name="Viaud M."/>
            <person name="Benito E.P."/>
            <person name="Couloux A."/>
            <person name="Coutinho P.M."/>
            <person name="de Vries R.P."/>
            <person name="Dyer P.S."/>
            <person name="Fillinger S."/>
            <person name="Fournier E."/>
            <person name="Gout L."/>
            <person name="Hahn M."/>
            <person name="Kohn L."/>
            <person name="Lapalu N."/>
            <person name="Plummer K.M."/>
            <person name="Pradier J.M."/>
            <person name="Quevillon E."/>
            <person name="Sharon A."/>
            <person name="Simon A."/>
            <person name="ten Have A."/>
            <person name="Tudzynski B."/>
            <person name="Tudzynski P."/>
            <person name="Wincker P."/>
            <person name="Andrew M."/>
            <person name="Anthouard V."/>
            <person name="Beever R.E."/>
            <person name="Beffa R."/>
            <person name="Benoit I."/>
            <person name="Bouzid O."/>
            <person name="Brault B."/>
            <person name="Chen Z."/>
            <person name="Choquer M."/>
            <person name="Collemare J."/>
            <person name="Cotton P."/>
            <person name="Danchin E.G."/>
            <person name="Da Silva C."/>
            <person name="Gautier A."/>
            <person name="Giraud C."/>
            <person name="Giraud T."/>
            <person name="Gonzalez C."/>
            <person name="Grossetete S."/>
            <person name="Guldener U."/>
            <person name="Henrissat B."/>
            <person name="Howlett B.J."/>
            <person name="Kodira C."/>
            <person name="Kretschmer M."/>
            <person name="Lappartient A."/>
            <person name="Leroch M."/>
            <person name="Levis C."/>
            <person name="Mauceli E."/>
            <person name="Neuveglise C."/>
            <person name="Oeser B."/>
            <person name="Pearson M."/>
            <person name="Poulain J."/>
            <person name="Poussereau N."/>
            <person name="Quesneville H."/>
            <person name="Rascle C."/>
            <person name="Schumacher J."/>
            <person name="Segurens B."/>
            <person name="Sexton A."/>
            <person name="Silva E."/>
            <person name="Sirven C."/>
            <person name="Soanes D.M."/>
            <person name="Talbot N.J."/>
            <person name="Templeton M."/>
            <person name="Yandava C."/>
            <person name="Yarden O."/>
            <person name="Zeng Q."/>
            <person name="Rollins J.A."/>
            <person name="Lebrun M.H."/>
            <person name="Dickman M."/>
        </authorList>
    </citation>
    <scope>NUCLEOTIDE SEQUENCE [LARGE SCALE GENOMIC DNA]</scope>
    <source>
        <strain evidence="2 3">B05.10</strain>
    </source>
</reference>
<dbReference type="Pfam" id="PF26639">
    <property type="entry name" value="Het-6_barrel"/>
    <property type="match status" value="1"/>
</dbReference>
<keyword evidence="3" id="KW-1185">Reference proteome</keyword>
<dbReference type="InterPro" id="IPR052895">
    <property type="entry name" value="HetReg/Transcr_Mod"/>
</dbReference>
<dbReference type="PANTHER" id="PTHR24148">
    <property type="entry name" value="ANKYRIN REPEAT DOMAIN-CONTAINING PROTEIN 39 HOMOLOG-RELATED"/>
    <property type="match status" value="1"/>
</dbReference>
<dbReference type="EMBL" id="CP009805">
    <property type="protein sequence ID" value="ATZ45202.1"/>
    <property type="molecule type" value="Genomic_DNA"/>
</dbReference>
<organism evidence="2 3">
    <name type="scientific">Botryotinia fuckeliana (strain B05.10)</name>
    <name type="common">Noble rot fungus</name>
    <name type="synonym">Botrytis cinerea</name>
    <dbReference type="NCBI Taxonomy" id="332648"/>
    <lineage>
        <taxon>Eukaryota</taxon>
        <taxon>Fungi</taxon>
        <taxon>Dikarya</taxon>
        <taxon>Ascomycota</taxon>
        <taxon>Pezizomycotina</taxon>
        <taxon>Leotiomycetes</taxon>
        <taxon>Helotiales</taxon>
        <taxon>Sclerotiniaceae</taxon>
        <taxon>Botrytis</taxon>
    </lineage>
</organism>
<dbReference type="KEGG" id="bfu:BCIN_01g00240"/>
<gene>
    <name evidence="2" type="ORF">BCIN_01g00240</name>
</gene>
<dbReference type="Proteomes" id="UP000001798">
    <property type="component" value="Chromosome 1"/>
</dbReference>
<dbReference type="Pfam" id="PF06985">
    <property type="entry name" value="HET"/>
    <property type="match status" value="1"/>
</dbReference>
<dbReference type="AlphaFoldDB" id="A0A384J3V7"/>
<dbReference type="RefSeq" id="XP_024545915.1">
    <property type="nucleotide sequence ID" value="XM_024690147.1"/>
</dbReference>
<proteinExistence type="predicted"/>
<reference evidence="2 3" key="2">
    <citation type="journal article" date="2012" name="Eukaryot. Cell">
        <title>Genome update of Botrytis cinerea strains B05.10 and T4.</title>
        <authorList>
            <person name="Staats M."/>
            <person name="van Kan J.A."/>
        </authorList>
    </citation>
    <scope>NUCLEOTIDE SEQUENCE [LARGE SCALE GENOMIC DNA]</scope>
    <source>
        <strain evidence="2 3">B05.10</strain>
    </source>
</reference>
<evidence type="ECO:0000259" key="1">
    <source>
        <dbReference type="Pfam" id="PF06985"/>
    </source>
</evidence>
<evidence type="ECO:0000313" key="2">
    <source>
        <dbReference type="EMBL" id="ATZ45202.1"/>
    </source>
</evidence>
<sequence>MAFYQYSPINSQEHQIRELHILPRSHIDLTTSNRLPKQLDTVSCTLHVFSLREAPDYHALSYCWGDPDLPRAQILIDETEVEVTISLEQALKAFRHETKPMVFWADAICINQNDPEEKGEQIKLMTDIYSCASIVDIFLGEGTPRTDEAMDAALTIGQAAYDAGIFSVTVDSMRDCEFYIRDDQEGYGFNRPKIDDPLAKVKRSLYQLAIDTGLDFPFLGWHEIGSRDYWNRLWIMQEFCLGKELMITCGQKTIPFHPWFEAAWIFFAMQSAMIIHTYGLQETAHDPIVSPILQEISRCLSTAPISLNRLLGTRKHHRKSGGSPLVKLLERGCIQASKNLVRKARYPRDRIYGLLGMASDTQSLDIQPIYTNIDSDEETVQIFTSVSRKLLEQNNGDLLAWNQQTKTLKALPSWVPDFTNTLLEPSCETKKTALFSASGQSELSIVSALEDEDPRIIGLRGVRVDTVMMIGSLFTVDNRQGIISRTTDEYLAIHANITRYFDETTHFCEQAQTLIAKDTASPPLQDEMKWFGANWRIPCADQTDSFTFRTRASHTSLMGYNDLRRSIELYSDNARSITDNHLSEEEFDANTEEHIRCVQTAAYASYKNAMSYQQNRRPFISEQGYVGLVPGHSLPGDIIVIIFGMVQPSVVRSVGEDRWELIGEAYVHGIMDGEIMKDNLQTEDFALT</sequence>
<dbReference type="OrthoDB" id="2157530at2759"/>
<feature type="domain" description="Heterokaryon incompatibility" evidence="1">
    <location>
        <begin position="57"/>
        <end position="238"/>
    </location>
</feature>
<dbReference type="InterPro" id="IPR010730">
    <property type="entry name" value="HET"/>
</dbReference>
<reference evidence="2 3" key="3">
    <citation type="journal article" date="2017" name="Mol. Plant Pathol.">
        <title>A gapless genome sequence of the fungus Botrytis cinerea.</title>
        <authorList>
            <person name="Van Kan J.A."/>
            <person name="Stassen J.H."/>
            <person name="Mosbach A."/>
            <person name="Van Der Lee T.A."/>
            <person name="Faino L."/>
            <person name="Farmer A.D."/>
            <person name="Papasotiriou D.G."/>
            <person name="Zhou S."/>
            <person name="Seidl M.F."/>
            <person name="Cottam E."/>
            <person name="Edel D."/>
            <person name="Hahn M."/>
            <person name="Schwartz D.C."/>
            <person name="Dietrich R.A."/>
            <person name="Widdison S."/>
            <person name="Scalliet G."/>
        </authorList>
    </citation>
    <scope>NUCLEOTIDE SEQUENCE [LARGE SCALE GENOMIC DNA]</scope>
    <source>
        <strain evidence="2 3">B05.10</strain>
    </source>
</reference>
<dbReference type="GeneID" id="36393763"/>
<dbReference type="PANTHER" id="PTHR24148:SF82">
    <property type="entry name" value="HETEROKARYON INCOMPATIBILITY DOMAIN-CONTAINING PROTEIN"/>
    <property type="match status" value="1"/>
</dbReference>
<accession>A0A384J3V7</accession>